<feature type="domain" description="BLUF" evidence="1">
    <location>
        <begin position="3"/>
        <end position="97"/>
    </location>
</feature>
<evidence type="ECO:0000313" key="2">
    <source>
        <dbReference type="EMBL" id="ENW05161.1"/>
    </source>
</evidence>
<comment type="caution">
    <text evidence="2">The sequence shown here is derived from an EMBL/GenBank/DDBJ whole genome shotgun (WGS) entry which is preliminary data.</text>
</comment>
<dbReference type="AlphaFoldDB" id="N9FJQ5"/>
<dbReference type="Pfam" id="PF04940">
    <property type="entry name" value="BLUF"/>
    <property type="match status" value="1"/>
</dbReference>
<dbReference type="InterPro" id="IPR036046">
    <property type="entry name" value="Acylphosphatase-like_dom_sf"/>
</dbReference>
<dbReference type="PATRIC" id="fig|1217649.3.peg.1828"/>
<dbReference type="Gene3D" id="3.30.70.100">
    <property type="match status" value="1"/>
</dbReference>
<dbReference type="SMART" id="SM01034">
    <property type="entry name" value="BLUF"/>
    <property type="match status" value="1"/>
</dbReference>
<gene>
    <name evidence="2" type="ORF">F934_01893</name>
</gene>
<dbReference type="HOGENOM" id="CLU_097099_1_0_6"/>
<dbReference type="OrthoDB" id="557705at2"/>
<dbReference type="Proteomes" id="UP000018417">
    <property type="component" value="Unassembled WGS sequence"/>
</dbReference>
<sequence>MQIVRLMYASKINKNDSNLKPILIQMLNEAVDFNYRNNVTGVLYYGDGYLIQCIEGQKKIIDELFFNKIIKDVRQKHCEILHYADCNKRIFSQWSMKFLPINKKIKDFFMQYHFAEFNPYLLTTESTKSFISILADPV</sequence>
<dbReference type="InterPro" id="IPR007024">
    <property type="entry name" value="BLUF_domain"/>
</dbReference>
<evidence type="ECO:0000313" key="3">
    <source>
        <dbReference type="Proteomes" id="UP000018417"/>
    </source>
</evidence>
<evidence type="ECO:0000259" key="1">
    <source>
        <dbReference type="PROSITE" id="PS50925"/>
    </source>
</evidence>
<name>N9FJQ5_9GAMM</name>
<dbReference type="RefSeq" id="WP_005054245.1">
    <property type="nucleotide sequence ID" value="NZ_KB849759.1"/>
</dbReference>
<reference evidence="2 3" key="1">
    <citation type="submission" date="2013-02" db="EMBL/GenBank/DDBJ databases">
        <title>The Genome Sequence of Acinetobacter beijerinckii ANC 3835.</title>
        <authorList>
            <consortium name="The Broad Institute Genome Sequencing Platform"/>
            <consortium name="The Broad Institute Genome Sequencing Center for Infectious Disease"/>
            <person name="Cerqueira G."/>
            <person name="Feldgarden M."/>
            <person name="Courvalin P."/>
            <person name="Perichon B."/>
            <person name="Grillot-Courvalin C."/>
            <person name="Clermont D."/>
            <person name="Rocha E."/>
            <person name="Yoon E.-J."/>
            <person name="Nemec A."/>
            <person name="Walker B."/>
            <person name="Young S.K."/>
            <person name="Zeng Q."/>
            <person name="Gargeya S."/>
            <person name="Fitzgerald M."/>
            <person name="Haas B."/>
            <person name="Abouelleil A."/>
            <person name="Alvarado L."/>
            <person name="Arachchi H.M."/>
            <person name="Berlin A.M."/>
            <person name="Chapman S.B."/>
            <person name="Dewar J."/>
            <person name="Goldberg J."/>
            <person name="Griggs A."/>
            <person name="Gujja S."/>
            <person name="Hansen M."/>
            <person name="Howarth C."/>
            <person name="Imamovic A."/>
            <person name="Larimer J."/>
            <person name="McCowan C."/>
            <person name="Murphy C."/>
            <person name="Neiman D."/>
            <person name="Pearson M."/>
            <person name="Priest M."/>
            <person name="Roberts A."/>
            <person name="Saif S."/>
            <person name="Shea T."/>
            <person name="Sisk P."/>
            <person name="Sykes S."/>
            <person name="Wortman J."/>
            <person name="Nusbaum C."/>
            <person name="Birren B."/>
        </authorList>
    </citation>
    <scope>NUCLEOTIDE SEQUENCE [LARGE SCALE GENOMIC DNA]</scope>
    <source>
        <strain evidence="2 3">ANC 3835</strain>
    </source>
</reference>
<dbReference type="PROSITE" id="PS50925">
    <property type="entry name" value="BLUF"/>
    <property type="match status" value="1"/>
</dbReference>
<dbReference type="EMBL" id="APQK01000012">
    <property type="protein sequence ID" value="ENW05161.1"/>
    <property type="molecule type" value="Genomic_DNA"/>
</dbReference>
<accession>N9FJQ5</accession>
<protein>
    <recommendedName>
        <fullName evidence="1">BLUF domain-containing protein</fullName>
    </recommendedName>
</protein>
<dbReference type="GO" id="GO:0009882">
    <property type="term" value="F:blue light photoreceptor activity"/>
    <property type="evidence" value="ECO:0007669"/>
    <property type="project" value="InterPro"/>
</dbReference>
<proteinExistence type="predicted"/>
<dbReference type="GO" id="GO:0071949">
    <property type="term" value="F:FAD binding"/>
    <property type="evidence" value="ECO:0007669"/>
    <property type="project" value="InterPro"/>
</dbReference>
<organism evidence="2 3">
    <name type="scientific">Acinetobacter beijerinckii ANC 3835</name>
    <dbReference type="NCBI Taxonomy" id="1217649"/>
    <lineage>
        <taxon>Bacteria</taxon>
        <taxon>Pseudomonadati</taxon>
        <taxon>Pseudomonadota</taxon>
        <taxon>Gammaproteobacteria</taxon>
        <taxon>Moraxellales</taxon>
        <taxon>Moraxellaceae</taxon>
        <taxon>Acinetobacter</taxon>
    </lineage>
</organism>
<dbReference type="SUPFAM" id="SSF54975">
    <property type="entry name" value="Acylphosphatase/BLUF domain-like"/>
    <property type="match status" value="1"/>
</dbReference>